<keyword evidence="3" id="KW-1185">Reference proteome</keyword>
<dbReference type="GO" id="GO:0031625">
    <property type="term" value="F:ubiquitin protein ligase binding"/>
    <property type="evidence" value="ECO:0007669"/>
    <property type="project" value="TreeGrafter"/>
</dbReference>
<dbReference type="CDD" id="cd22952">
    <property type="entry name" value="ART10-like"/>
    <property type="match status" value="1"/>
</dbReference>
<dbReference type="AlphaFoldDB" id="U4LEG4"/>
<gene>
    <name evidence="2" type="ORF">PCON_07729</name>
</gene>
<dbReference type="InterPro" id="IPR050357">
    <property type="entry name" value="Arrestin_domain-protein"/>
</dbReference>
<sequence>MSVRIELDNTHQGVYTCLDYVSGNVILNLPSDDTISSITVKMEGISRTRLEPPRLEGALADAPREKRRAEVEIHKKVSFDINKVTVDYARDASRHIKGTLPPSLSGITDDVAWIKYFLKVTVNRPQFYKTNMRQHEPFVFLPIEPPRPPPSNAESFARRKHEFITVPPTPKSKGLFSVFGSKNMPPPSPLIPCRFSVEARLPSPPILVPNEPLPLRILITKLDPFKDALVMRMIQITLLANTFISAHELYKDELSTHLLLSIADMHVPFVDVDAPVNVPIEMNPHMWRDRAVPDHVAPTFVTCNIKRSYQLKIEIGLSRADEEHYDVISLIHNVEVYSGIKPPKQLAMSAIQPPSMPPRPGNTEKAKSSLAIPGLPPFGHKIERKASSTDVKAGSSSAPPPLPQRPHSSHNTPTAQSDSGYNDYQGDAPPPTYEDAMADSIAPVDGPRRRYQQGATYYHDVPDDLR</sequence>
<dbReference type="PANTHER" id="PTHR11188:SF166">
    <property type="entry name" value="ARRESTIN (OR S-ANTIGEN), N-TERMINAL DOMAIN PROTEIN (AFU_ORTHOLOGUE AFUA_7G02050)"/>
    <property type="match status" value="1"/>
</dbReference>
<evidence type="ECO:0008006" key="4">
    <source>
        <dbReference type="Google" id="ProtNLM"/>
    </source>
</evidence>
<feature type="compositionally biased region" description="Polar residues" evidence="1">
    <location>
        <begin position="388"/>
        <end position="397"/>
    </location>
</feature>
<feature type="region of interest" description="Disordered" evidence="1">
    <location>
        <begin position="348"/>
        <end position="466"/>
    </location>
</feature>
<dbReference type="STRING" id="1076935.U4LEG4"/>
<evidence type="ECO:0000313" key="3">
    <source>
        <dbReference type="Proteomes" id="UP000018144"/>
    </source>
</evidence>
<dbReference type="OMA" id="NQPEFYT"/>
<dbReference type="GO" id="GO:0005829">
    <property type="term" value="C:cytosol"/>
    <property type="evidence" value="ECO:0007669"/>
    <property type="project" value="TreeGrafter"/>
</dbReference>
<dbReference type="OrthoDB" id="3365616at2759"/>
<dbReference type="GO" id="GO:0070086">
    <property type="term" value="P:ubiquitin-dependent endocytosis"/>
    <property type="evidence" value="ECO:0007669"/>
    <property type="project" value="TreeGrafter"/>
</dbReference>
<dbReference type="GO" id="GO:0005886">
    <property type="term" value="C:plasma membrane"/>
    <property type="evidence" value="ECO:0007669"/>
    <property type="project" value="TreeGrafter"/>
</dbReference>
<dbReference type="eggNOG" id="ENOG502QWIY">
    <property type="taxonomic scope" value="Eukaryota"/>
</dbReference>
<evidence type="ECO:0000256" key="1">
    <source>
        <dbReference type="SAM" id="MobiDB-lite"/>
    </source>
</evidence>
<accession>U4LEG4</accession>
<dbReference type="InterPro" id="IPR014752">
    <property type="entry name" value="Arrestin-like_C"/>
</dbReference>
<dbReference type="Gene3D" id="2.60.40.640">
    <property type="match status" value="1"/>
</dbReference>
<name>U4LEG4_PYROM</name>
<dbReference type="InterPro" id="IPR014756">
    <property type="entry name" value="Ig_E-set"/>
</dbReference>
<proteinExistence type="predicted"/>
<dbReference type="SUPFAM" id="SSF81296">
    <property type="entry name" value="E set domains"/>
    <property type="match status" value="1"/>
</dbReference>
<dbReference type="EMBL" id="HF935393">
    <property type="protein sequence ID" value="CCX29932.1"/>
    <property type="molecule type" value="Genomic_DNA"/>
</dbReference>
<feature type="compositionally biased region" description="Polar residues" evidence="1">
    <location>
        <begin position="409"/>
        <end position="422"/>
    </location>
</feature>
<protein>
    <recommendedName>
        <fullName evidence="4">Arrestin-like N-terminal domain-containing protein</fullName>
    </recommendedName>
</protein>
<evidence type="ECO:0000313" key="2">
    <source>
        <dbReference type="EMBL" id="CCX29932.1"/>
    </source>
</evidence>
<reference evidence="2 3" key="1">
    <citation type="journal article" date="2013" name="PLoS Genet.">
        <title>The genome and development-dependent transcriptomes of Pyronema confluens: a window into fungal evolution.</title>
        <authorList>
            <person name="Traeger S."/>
            <person name="Altegoer F."/>
            <person name="Freitag M."/>
            <person name="Gabaldon T."/>
            <person name="Kempken F."/>
            <person name="Kumar A."/>
            <person name="Marcet-Houben M."/>
            <person name="Poggeler S."/>
            <person name="Stajich J.E."/>
            <person name="Nowrousian M."/>
        </authorList>
    </citation>
    <scope>NUCLEOTIDE SEQUENCE [LARGE SCALE GENOMIC DNA]</scope>
    <source>
        <strain evidence="3">CBS 100304</strain>
        <tissue evidence="2">Vegetative mycelium</tissue>
    </source>
</reference>
<dbReference type="Proteomes" id="UP000018144">
    <property type="component" value="Unassembled WGS sequence"/>
</dbReference>
<organism evidence="2 3">
    <name type="scientific">Pyronema omphalodes (strain CBS 100304)</name>
    <name type="common">Pyronema confluens</name>
    <dbReference type="NCBI Taxonomy" id="1076935"/>
    <lineage>
        <taxon>Eukaryota</taxon>
        <taxon>Fungi</taxon>
        <taxon>Dikarya</taxon>
        <taxon>Ascomycota</taxon>
        <taxon>Pezizomycotina</taxon>
        <taxon>Pezizomycetes</taxon>
        <taxon>Pezizales</taxon>
        <taxon>Pyronemataceae</taxon>
        <taxon>Pyronema</taxon>
    </lineage>
</organism>
<dbReference type="GO" id="GO:0030674">
    <property type="term" value="F:protein-macromolecule adaptor activity"/>
    <property type="evidence" value="ECO:0007669"/>
    <property type="project" value="TreeGrafter"/>
</dbReference>
<dbReference type="PANTHER" id="PTHR11188">
    <property type="entry name" value="ARRESTIN DOMAIN CONTAINING PROTEIN"/>
    <property type="match status" value="1"/>
</dbReference>